<keyword evidence="2" id="KW-1185">Reference proteome</keyword>
<evidence type="ECO:0000313" key="2">
    <source>
        <dbReference type="Proteomes" id="UP000295705"/>
    </source>
</evidence>
<name>A0A4R6VDH2_9PSEU</name>
<evidence type="ECO:0000313" key="1">
    <source>
        <dbReference type="EMBL" id="TDQ58631.1"/>
    </source>
</evidence>
<gene>
    <name evidence="1" type="ORF">EV188_104378</name>
</gene>
<proteinExistence type="predicted"/>
<protein>
    <submittedName>
        <fullName evidence="1">Uncharacterized protein</fullName>
    </submittedName>
</protein>
<dbReference type="EMBL" id="SNYO01000004">
    <property type="protein sequence ID" value="TDQ58631.1"/>
    <property type="molecule type" value="Genomic_DNA"/>
</dbReference>
<dbReference type="RefSeq" id="WP_133827452.1">
    <property type="nucleotide sequence ID" value="NZ_BAABHR010000002.1"/>
</dbReference>
<dbReference type="Proteomes" id="UP000295705">
    <property type="component" value="Unassembled WGS sequence"/>
</dbReference>
<accession>A0A4R6VDH2</accession>
<sequence>MHPIDEHDVEELPLSQQVFVLYFAEDADTNLGTLNTLLSSGWSVAKVSAMSGTGELGDNTPGSLFPYSRAVLALDDGNHHKTQEASVVWFADTASTNLNSVNQRLGTGREVVSLTALSGTWELGPNTPQSQFPYSRALVIHE</sequence>
<organism evidence="1 2">
    <name type="scientific">Actinomycetospora succinea</name>
    <dbReference type="NCBI Taxonomy" id="663603"/>
    <lineage>
        <taxon>Bacteria</taxon>
        <taxon>Bacillati</taxon>
        <taxon>Actinomycetota</taxon>
        <taxon>Actinomycetes</taxon>
        <taxon>Pseudonocardiales</taxon>
        <taxon>Pseudonocardiaceae</taxon>
        <taxon>Actinomycetospora</taxon>
    </lineage>
</organism>
<dbReference type="AlphaFoldDB" id="A0A4R6VDH2"/>
<comment type="caution">
    <text evidence="1">The sequence shown here is derived from an EMBL/GenBank/DDBJ whole genome shotgun (WGS) entry which is preliminary data.</text>
</comment>
<dbReference type="OrthoDB" id="9553903at2"/>
<reference evidence="1 2" key="1">
    <citation type="submission" date="2019-03" db="EMBL/GenBank/DDBJ databases">
        <title>Genomic Encyclopedia of Type Strains, Phase IV (KMG-IV): sequencing the most valuable type-strain genomes for metagenomic binning, comparative biology and taxonomic classification.</title>
        <authorList>
            <person name="Goeker M."/>
        </authorList>
    </citation>
    <scope>NUCLEOTIDE SEQUENCE [LARGE SCALE GENOMIC DNA]</scope>
    <source>
        <strain evidence="1 2">DSM 45775</strain>
    </source>
</reference>